<dbReference type="EMBL" id="CP136890">
    <property type="protein sequence ID" value="WOK93695.1"/>
    <property type="molecule type" value="Genomic_DNA"/>
</dbReference>
<feature type="region of interest" description="Disordered" evidence="1">
    <location>
        <begin position="91"/>
        <end position="110"/>
    </location>
</feature>
<dbReference type="Proteomes" id="UP001327560">
    <property type="component" value="Chromosome 1"/>
</dbReference>
<evidence type="ECO:0000256" key="1">
    <source>
        <dbReference type="SAM" id="MobiDB-lite"/>
    </source>
</evidence>
<feature type="signal peptide" evidence="2">
    <location>
        <begin position="1"/>
        <end position="25"/>
    </location>
</feature>
<keyword evidence="2" id="KW-0732">Signal</keyword>
<dbReference type="AlphaFoldDB" id="A0AAQ3JSH3"/>
<feature type="chain" id="PRO_5042845340" evidence="2">
    <location>
        <begin position="26"/>
        <end position="110"/>
    </location>
</feature>
<keyword evidence="4" id="KW-1185">Reference proteome</keyword>
<gene>
    <name evidence="3" type="ORF">Cni_G02395</name>
</gene>
<protein>
    <submittedName>
        <fullName evidence="3">Uncharacterized protein</fullName>
    </submittedName>
</protein>
<feature type="compositionally biased region" description="Gly residues" evidence="1">
    <location>
        <begin position="101"/>
        <end position="110"/>
    </location>
</feature>
<evidence type="ECO:0000256" key="2">
    <source>
        <dbReference type="SAM" id="SignalP"/>
    </source>
</evidence>
<reference evidence="3 4" key="1">
    <citation type="submission" date="2023-10" db="EMBL/GenBank/DDBJ databases">
        <title>Chromosome-scale genome assembly provides insights into flower coloration mechanisms of Canna indica.</title>
        <authorList>
            <person name="Li C."/>
        </authorList>
    </citation>
    <scope>NUCLEOTIDE SEQUENCE [LARGE SCALE GENOMIC DNA]</scope>
    <source>
        <tissue evidence="3">Flower</tissue>
    </source>
</reference>
<name>A0AAQ3JSH3_9LILI</name>
<accession>A0AAQ3JSH3</accession>
<sequence length="110" mass="11775">MALSQGRSTVLVVFLLSLLFHQSTARLLGGKRPSLDGVGFSEETFVVDRTAKKDASYDITSPPFPRHPCGGGARTKQKEAERYGRLFLAMLPRGKPTPSGPSGGINGSKN</sequence>
<feature type="region of interest" description="Disordered" evidence="1">
    <location>
        <begin position="56"/>
        <end position="78"/>
    </location>
</feature>
<evidence type="ECO:0000313" key="4">
    <source>
        <dbReference type="Proteomes" id="UP001327560"/>
    </source>
</evidence>
<evidence type="ECO:0000313" key="3">
    <source>
        <dbReference type="EMBL" id="WOK93695.1"/>
    </source>
</evidence>
<organism evidence="3 4">
    <name type="scientific">Canna indica</name>
    <name type="common">Indian-shot</name>
    <dbReference type="NCBI Taxonomy" id="4628"/>
    <lineage>
        <taxon>Eukaryota</taxon>
        <taxon>Viridiplantae</taxon>
        <taxon>Streptophyta</taxon>
        <taxon>Embryophyta</taxon>
        <taxon>Tracheophyta</taxon>
        <taxon>Spermatophyta</taxon>
        <taxon>Magnoliopsida</taxon>
        <taxon>Liliopsida</taxon>
        <taxon>Zingiberales</taxon>
        <taxon>Cannaceae</taxon>
        <taxon>Canna</taxon>
    </lineage>
</organism>
<proteinExistence type="predicted"/>